<feature type="chain" id="PRO_5012352147" evidence="1">
    <location>
        <begin position="26"/>
        <end position="446"/>
    </location>
</feature>
<evidence type="ECO:0000313" key="3">
    <source>
        <dbReference type="EMBL" id="SCM83447.1"/>
    </source>
</evidence>
<dbReference type="RefSeq" id="WP_288185873.1">
    <property type="nucleotide sequence ID" value="NZ_LT608335.1"/>
</dbReference>
<dbReference type="PANTHER" id="PTHR45856:SF24">
    <property type="entry name" value="FUNGAL LIPASE-LIKE DOMAIN-CONTAINING PROTEIN"/>
    <property type="match status" value="1"/>
</dbReference>
<feature type="domain" description="Fungal lipase-type" evidence="2">
    <location>
        <begin position="98"/>
        <end position="249"/>
    </location>
</feature>
<keyword evidence="1" id="KW-0732">Signal</keyword>
<dbReference type="SUPFAM" id="SSF53474">
    <property type="entry name" value="alpha/beta-Hydrolases"/>
    <property type="match status" value="1"/>
</dbReference>
<feature type="signal peptide" evidence="1">
    <location>
        <begin position="1"/>
        <end position="25"/>
    </location>
</feature>
<dbReference type="PANTHER" id="PTHR45856">
    <property type="entry name" value="ALPHA/BETA-HYDROLASES SUPERFAMILY PROTEIN"/>
    <property type="match status" value="1"/>
</dbReference>
<dbReference type="InterPro" id="IPR029058">
    <property type="entry name" value="AB_hydrolase_fold"/>
</dbReference>
<proteinExistence type="predicted"/>
<protein>
    <submittedName>
        <fullName evidence="3">Lipase class 3</fullName>
    </submittedName>
</protein>
<dbReference type="Gene3D" id="3.40.50.1820">
    <property type="entry name" value="alpha/beta hydrolase"/>
    <property type="match status" value="1"/>
</dbReference>
<reference evidence="3" key="1">
    <citation type="submission" date="2016-08" db="EMBL/GenBank/DDBJ databases">
        <authorList>
            <person name="Seilhamer J.J."/>
        </authorList>
    </citation>
    <scope>NUCLEOTIDE SEQUENCE</scope>
    <source>
        <strain evidence="3">86</strain>
    </source>
</reference>
<dbReference type="EMBL" id="FMJE01000007">
    <property type="protein sequence ID" value="SCM83447.1"/>
    <property type="molecule type" value="Genomic_DNA"/>
</dbReference>
<sequence>MKQLRIYISTLLVALWCLMPLTSHAGAGEDYEEAHTLLLAARACLAIYSDRTGSLSYEYLEQEGWEIQPFIADGDIDDARFLIAKKEPVDGGEPLYILAIAGTETLKNVKTNLTLGQVHFAGRTPEEFAANAALKHMPDSVPKVHHGFYKYVETAFQAKAATKDNSTPRLLSELLLENKDRKIYLTGHSLGGAAATLAGARLLSLGVQPEQIQVITFGAPAVGNQAFVEQFAPVLPLKRVVIQGDPVTGILQGLSGYEQFGREILWTSREVTHKGQHAMVSYLDAAIKEYYDKRHQAEQAGLLTLPVKLTAAGAPRVYVSPARNDLPAKLQPEFWYMQQAIWDEYRRVLPGYRLAAAVPDSSLRDQAAALGYNLLVVPEISAHKLKTRKNIYYVTLDQTVYDTATGSILYMTSFSTSTDNLTPLTALIHNIRGTTADNGKWLNAPD</sequence>
<evidence type="ECO:0000256" key="1">
    <source>
        <dbReference type="SAM" id="SignalP"/>
    </source>
</evidence>
<accession>A0A212M127</accession>
<dbReference type="Pfam" id="PF01764">
    <property type="entry name" value="Lipase_3"/>
    <property type="match status" value="1"/>
</dbReference>
<dbReference type="InterPro" id="IPR002921">
    <property type="entry name" value="Fungal_lipase-type"/>
</dbReference>
<evidence type="ECO:0000259" key="2">
    <source>
        <dbReference type="Pfam" id="PF01764"/>
    </source>
</evidence>
<dbReference type="AlphaFoldDB" id="A0A212M127"/>
<dbReference type="GO" id="GO:0006629">
    <property type="term" value="P:lipid metabolic process"/>
    <property type="evidence" value="ECO:0007669"/>
    <property type="project" value="InterPro"/>
</dbReference>
<name>A0A212M127_9FIRM</name>
<dbReference type="InterPro" id="IPR051218">
    <property type="entry name" value="Sec_MonoDiacylglyc_Lipase"/>
</dbReference>
<organism evidence="3">
    <name type="scientific">uncultured Sporomusa sp</name>
    <dbReference type="NCBI Taxonomy" id="307249"/>
    <lineage>
        <taxon>Bacteria</taxon>
        <taxon>Bacillati</taxon>
        <taxon>Bacillota</taxon>
        <taxon>Negativicutes</taxon>
        <taxon>Selenomonadales</taxon>
        <taxon>Sporomusaceae</taxon>
        <taxon>Sporomusa</taxon>
        <taxon>environmental samples</taxon>
    </lineage>
</organism>
<gene>
    <name evidence="3" type="ORF">KL86SPO_70305</name>
</gene>